<accession>A0A9P8NA33</accession>
<reference evidence="1" key="1">
    <citation type="submission" date="2021-09" db="EMBL/GenBank/DDBJ databases">
        <title>A high-quality genome of the endoparasitic fungus Hirsutella rhossiliensis with a comparison of Hirsutella genomes reveals transposable elements contributing to genome size variation.</title>
        <authorList>
            <person name="Lin R."/>
            <person name="Jiao Y."/>
            <person name="Sun X."/>
            <person name="Ling J."/>
            <person name="Xie B."/>
            <person name="Cheng X."/>
        </authorList>
    </citation>
    <scope>NUCLEOTIDE SEQUENCE</scope>
    <source>
        <strain evidence="1">HR02</strain>
    </source>
</reference>
<gene>
    <name evidence="1" type="ORF">HRG_01413</name>
</gene>
<protein>
    <submittedName>
        <fullName evidence="1">Uncharacterized protein</fullName>
    </submittedName>
</protein>
<comment type="caution">
    <text evidence="1">The sequence shown here is derived from an EMBL/GenBank/DDBJ whole genome shotgun (WGS) entry which is preliminary data.</text>
</comment>
<dbReference type="EMBL" id="JAIZPD010000001">
    <property type="protein sequence ID" value="KAH0968771.1"/>
    <property type="molecule type" value="Genomic_DNA"/>
</dbReference>
<dbReference type="GeneID" id="68350542"/>
<dbReference type="RefSeq" id="XP_044726284.1">
    <property type="nucleotide sequence ID" value="XM_044859884.1"/>
</dbReference>
<sequence length="289" mass="32646">MAWNNAQGMGSYALEDLYNLPEYNRKAILRQLLVQADPVIIHPLFEPDDFNPDVSSGLLLLQELTRRTDKLGTILGVEAKEIYYGENEFLVWWDGLHAFMHPPGSGVNNSSEIGRMVRKIVVRYDMRDMDDKGSHLATELKRMFELTRAEHVAIELLGSGTVEGSDFATQAVIQGIAAIVGALIRYFGDAFTIRKALGGWVLLGTESFSCFRSYWDSPSESARERASRSEASFEELMQIQVNRWIGEHSMTEPRSQFLDHGRGQTFLTADLGRWPAWSQNISPVLPFKQ</sequence>
<proteinExistence type="predicted"/>
<evidence type="ECO:0000313" key="2">
    <source>
        <dbReference type="Proteomes" id="UP000824596"/>
    </source>
</evidence>
<evidence type="ECO:0000313" key="1">
    <source>
        <dbReference type="EMBL" id="KAH0968771.1"/>
    </source>
</evidence>
<dbReference type="Proteomes" id="UP000824596">
    <property type="component" value="Unassembled WGS sequence"/>
</dbReference>
<organism evidence="1 2">
    <name type="scientific">Hirsutella rhossiliensis</name>
    <dbReference type="NCBI Taxonomy" id="111463"/>
    <lineage>
        <taxon>Eukaryota</taxon>
        <taxon>Fungi</taxon>
        <taxon>Dikarya</taxon>
        <taxon>Ascomycota</taxon>
        <taxon>Pezizomycotina</taxon>
        <taxon>Sordariomycetes</taxon>
        <taxon>Hypocreomycetidae</taxon>
        <taxon>Hypocreales</taxon>
        <taxon>Ophiocordycipitaceae</taxon>
        <taxon>Hirsutella</taxon>
    </lineage>
</organism>
<dbReference type="AlphaFoldDB" id="A0A9P8NA33"/>
<name>A0A9P8NA33_9HYPO</name>
<dbReference type="OrthoDB" id="4866453at2759"/>
<keyword evidence="2" id="KW-1185">Reference proteome</keyword>